<comment type="caution">
    <text evidence="2">The sequence shown here is derived from an EMBL/GenBank/DDBJ whole genome shotgun (WGS) entry which is preliminary data.</text>
</comment>
<dbReference type="Proteomes" id="UP000886632">
    <property type="component" value="Unassembled WGS sequence"/>
</dbReference>
<dbReference type="Proteomes" id="UP000718281">
    <property type="component" value="Unassembled WGS sequence"/>
</dbReference>
<dbReference type="PROSITE" id="PS51186">
    <property type="entry name" value="GNAT"/>
    <property type="match status" value="1"/>
</dbReference>
<evidence type="ECO:0000259" key="1">
    <source>
        <dbReference type="PROSITE" id="PS51186"/>
    </source>
</evidence>
<dbReference type="Pfam" id="PF00583">
    <property type="entry name" value="Acetyltransf_1"/>
    <property type="match status" value="1"/>
</dbReference>
<dbReference type="CDD" id="cd04301">
    <property type="entry name" value="NAT_SF"/>
    <property type="match status" value="1"/>
</dbReference>
<dbReference type="GO" id="GO:0016747">
    <property type="term" value="F:acyltransferase activity, transferring groups other than amino-acyl groups"/>
    <property type="evidence" value="ECO:0007669"/>
    <property type="project" value="InterPro"/>
</dbReference>
<name>A0A934X291_9MICO</name>
<dbReference type="SUPFAM" id="SSF55729">
    <property type="entry name" value="Acyl-CoA N-acyltransferases (Nat)"/>
    <property type="match status" value="1"/>
</dbReference>
<reference evidence="2 4" key="1">
    <citation type="submission" date="2020-10" db="EMBL/GenBank/DDBJ databases">
        <title>Connecting structure to function with the recovery of over 1000 high-quality activated sludge metagenome-assembled genomes encoding full-length rRNA genes using long-read sequencing.</title>
        <authorList>
            <person name="Singleton C.M."/>
            <person name="Petriglieri F."/>
            <person name="Kristensen J.M."/>
            <person name="Kirkegaard R.H."/>
            <person name="Michaelsen T.Y."/>
            <person name="Andersen M.H."/>
            <person name="Karst S.M."/>
            <person name="Dueholm M.S."/>
            <person name="Nielsen P.H."/>
            <person name="Albertsen M."/>
        </authorList>
    </citation>
    <scope>NUCLEOTIDE SEQUENCE [LARGE SCALE GENOMIC DNA]</scope>
    <source>
        <strain evidence="2">AalE_18-Q3-R2-46_BAT3C.188</strain>
        <strain evidence="3">Ribe_18-Q3-R11-54_MAXAC.001</strain>
    </source>
</reference>
<dbReference type="Gene3D" id="3.40.630.30">
    <property type="match status" value="1"/>
</dbReference>
<dbReference type="PANTHER" id="PTHR43233">
    <property type="entry name" value="FAMILY N-ACETYLTRANSFERASE, PUTATIVE (AFU_ORTHOLOGUE AFUA_6G03350)-RELATED"/>
    <property type="match status" value="1"/>
</dbReference>
<gene>
    <name evidence="2" type="ORF">IPF40_00785</name>
    <name evidence="3" type="ORF">IPP00_08780</name>
</gene>
<proteinExistence type="predicted"/>
<feature type="domain" description="N-acetyltransferase" evidence="1">
    <location>
        <begin position="20"/>
        <end position="159"/>
    </location>
</feature>
<dbReference type="InterPro" id="IPR053144">
    <property type="entry name" value="Acetyltransferase_Butenolide"/>
</dbReference>
<evidence type="ECO:0000313" key="2">
    <source>
        <dbReference type="EMBL" id="MBK6299632.1"/>
    </source>
</evidence>
<protein>
    <submittedName>
        <fullName evidence="2">GNAT family N-acetyltransferase</fullName>
    </submittedName>
</protein>
<evidence type="ECO:0000313" key="4">
    <source>
        <dbReference type="Proteomes" id="UP000718281"/>
    </source>
</evidence>
<dbReference type="PANTHER" id="PTHR43233:SF1">
    <property type="entry name" value="FAMILY N-ACETYLTRANSFERASE, PUTATIVE (AFU_ORTHOLOGUE AFUA_6G03350)-RELATED"/>
    <property type="match status" value="1"/>
</dbReference>
<dbReference type="AlphaFoldDB" id="A0A934X291"/>
<dbReference type="InterPro" id="IPR000182">
    <property type="entry name" value="GNAT_dom"/>
</dbReference>
<accession>A0A934X291</accession>
<organism evidence="2 4">
    <name type="scientific">Candidatus Phosphoribacter hodrii</name>
    <dbReference type="NCBI Taxonomy" id="2953743"/>
    <lineage>
        <taxon>Bacteria</taxon>
        <taxon>Bacillati</taxon>
        <taxon>Actinomycetota</taxon>
        <taxon>Actinomycetes</taxon>
        <taxon>Micrococcales</taxon>
        <taxon>Dermatophilaceae</taxon>
        <taxon>Candidatus Phosphoribacter</taxon>
    </lineage>
</organism>
<dbReference type="EMBL" id="JADKGK010000020">
    <property type="protein sequence ID" value="MBL0004058.1"/>
    <property type="molecule type" value="Genomic_DNA"/>
</dbReference>
<dbReference type="EMBL" id="JADIXZ010000001">
    <property type="protein sequence ID" value="MBK6299632.1"/>
    <property type="molecule type" value="Genomic_DNA"/>
</dbReference>
<evidence type="ECO:0000313" key="3">
    <source>
        <dbReference type="EMBL" id="MBL0004058.1"/>
    </source>
</evidence>
<dbReference type="InterPro" id="IPR016181">
    <property type="entry name" value="Acyl_CoA_acyltransferase"/>
</dbReference>
<sequence length="170" mass="18761">MPSSTTRRRLPLPRPDVLDGFVFSMNPAHLQVDRVHAWLSQEAYWALGRTRETVEKAIAGSRTMGVYRDRGDGMPGEQVAFARAVTDGATFAWVCDVFVDSDVRGLGVGNAMVGQLVTALEDLGIGRVLLATRDAHEVYARLGFEPLANPTFWMERDRRPQRFVPGTASG</sequence>